<comment type="cofactor">
    <cofactor evidence="1">
        <name>Mg(2+)</name>
        <dbReference type="ChEBI" id="CHEBI:18420"/>
    </cofactor>
</comment>
<reference evidence="13 14" key="1">
    <citation type="journal article" date="2013" name="Genome Announc.">
        <title>Genome Sequence of the Pyrene- and Fluoranthene-Degrading Bacterium Cycloclasticus sp. Strain PY97M.</title>
        <authorList>
            <person name="Cui Z."/>
            <person name="Xu G."/>
            <person name="Li Q."/>
            <person name="Gao W."/>
            <person name="Zheng L."/>
        </authorList>
    </citation>
    <scope>NUCLEOTIDE SEQUENCE [LARGE SCALE GENOMIC DNA]</scope>
    <source>
        <strain evidence="13 14">PY97M</strain>
    </source>
</reference>
<dbReference type="Pfam" id="PF00348">
    <property type="entry name" value="polyprenyl_synt"/>
    <property type="match status" value="1"/>
</dbReference>
<accession>A0AB33Z5L7</accession>
<evidence type="ECO:0000256" key="8">
    <source>
        <dbReference type="ARBA" id="ARBA00066511"/>
    </source>
</evidence>
<keyword evidence="4" id="KW-0479">Metal-binding</keyword>
<name>A0AB33Z5L7_9GAMM</name>
<dbReference type="InterPro" id="IPR008949">
    <property type="entry name" value="Isoprenoid_synthase_dom_sf"/>
</dbReference>
<dbReference type="PROSITE" id="PS00444">
    <property type="entry name" value="POLYPRENYL_SYNTHASE_2"/>
    <property type="match status" value="1"/>
</dbReference>
<organism evidence="13 14">
    <name type="scientific">Cycloclasticus pugetii</name>
    <dbReference type="NCBI Taxonomy" id="34068"/>
    <lineage>
        <taxon>Bacteria</taxon>
        <taxon>Pseudomonadati</taxon>
        <taxon>Pseudomonadota</taxon>
        <taxon>Gammaproteobacteria</taxon>
        <taxon>Thiotrichales</taxon>
        <taxon>Piscirickettsiaceae</taxon>
        <taxon>Cycloclasticus</taxon>
    </lineage>
</organism>
<comment type="caution">
    <text evidence="13">The sequence shown here is derived from an EMBL/GenBank/DDBJ whole genome shotgun (WGS) entry which is preliminary data.</text>
</comment>
<gene>
    <name evidence="13" type="ORF">L196_02150</name>
</gene>
<keyword evidence="3 12" id="KW-0808">Transferase</keyword>
<dbReference type="Proteomes" id="UP000015462">
    <property type="component" value="Unassembled WGS sequence"/>
</dbReference>
<evidence type="ECO:0000313" key="13">
    <source>
        <dbReference type="EMBL" id="EPD14261.1"/>
    </source>
</evidence>
<protein>
    <recommendedName>
        <fullName evidence="9">Octaprenyl diphosphate synthase</fullName>
        <ecNumber evidence="8">2.5.1.90</ecNumber>
    </recommendedName>
    <alternativeName>
        <fullName evidence="11">All-trans-octaprenyl-diphosphate synthase</fullName>
    </alternativeName>
    <alternativeName>
        <fullName evidence="10">Octaprenyl pyrophosphate synthase</fullName>
    </alternativeName>
</protein>
<evidence type="ECO:0000256" key="7">
    <source>
        <dbReference type="ARBA" id="ARBA00055029"/>
    </source>
</evidence>
<keyword evidence="14" id="KW-1185">Reference proteome</keyword>
<evidence type="ECO:0000256" key="5">
    <source>
        <dbReference type="ARBA" id="ARBA00022842"/>
    </source>
</evidence>
<dbReference type="PANTHER" id="PTHR12001:SF69">
    <property type="entry name" value="ALL TRANS-POLYPRENYL-DIPHOSPHATE SYNTHASE PDSS1"/>
    <property type="match status" value="1"/>
</dbReference>
<evidence type="ECO:0000256" key="1">
    <source>
        <dbReference type="ARBA" id="ARBA00001946"/>
    </source>
</evidence>
<dbReference type="Gene3D" id="1.10.600.10">
    <property type="entry name" value="Farnesyl Diphosphate Synthase"/>
    <property type="match status" value="1"/>
</dbReference>
<dbReference type="CDD" id="cd00685">
    <property type="entry name" value="Trans_IPPS_HT"/>
    <property type="match status" value="1"/>
</dbReference>
<dbReference type="NCBIfam" id="NF008140">
    <property type="entry name" value="PRK10888.1"/>
    <property type="match status" value="1"/>
</dbReference>
<keyword evidence="5" id="KW-0460">Magnesium</keyword>
<sequence>MSSTNASSATPKIDFKAIQQLMAPAMNQVDKQILQELNSDVVLINQIGFHIVNSGGKRLRPMLVALSACALGYEGKDHIILAAVIEFIHTATLLHDDVVDESDKRRGDDTANAIWGNAASVLVGDFLHSRSFEMMVSVSNMRVMDILSHATNAIAEGEVLQLLNINNPDTNELQYLEVIRRKTAKLFQASTQLGAVLANKGEDTEKALSAYGLHLGNAFQIMDDMLDYTADAEKLGKNLGDDLAEGKPTLPLIHAMATGTKEQADFIKKTIKEGNRTAHMDILSIIKSTGSLAYTAEFADKEAQKAIDALRDIADNDYKLAMEQLALFSIQRSY</sequence>
<evidence type="ECO:0000256" key="10">
    <source>
        <dbReference type="ARBA" id="ARBA00079637"/>
    </source>
</evidence>
<dbReference type="GO" id="GO:0046872">
    <property type="term" value="F:metal ion binding"/>
    <property type="evidence" value="ECO:0007669"/>
    <property type="project" value="UniProtKB-KW"/>
</dbReference>
<evidence type="ECO:0000313" key="14">
    <source>
        <dbReference type="Proteomes" id="UP000015462"/>
    </source>
</evidence>
<comment type="similarity">
    <text evidence="2 12">Belongs to the FPP/GGPP synthase family.</text>
</comment>
<evidence type="ECO:0000256" key="6">
    <source>
        <dbReference type="ARBA" id="ARBA00051506"/>
    </source>
</evidence>
<evidence type="ECO:0000256" key="2">
    <source>
        <dbReference type="ARBA" id="ARBA00006706"/>
    </source>
</evidence>
<dbReference type="PROSITE" id="PS00723">
    <property type="entry name" value="POLYPRENYL_SYNTHASE_1"/>
    <property type="match status" value="1"/>
</dbReference>
<dbReference type="GO" id="GO:0008299">
    <property type="term" value="P:isoprenoid biosynthetic process"/>
    <property type="evidence" value="ECO:0007669"/>
    <property type="project" value="InterPro"/>
</dbReference>
<evidence type="ECO:0000256" key="4">
    <source>
        <dbReference type="ARBA" id="ARBA00022723"/>
    </source>
</evidence>
<evidence type="ECO:0000256" key="11">
    <source>
        <dbReference type="ARBA" id="ARBA00083124"/>
    </source>
</evidence>
<dbReference type="FunFam" id="1.10.600.10:FF:000002">
    <property type="entry name" value="Octaprenyl diphosphate synthase"/>
    <property type="match status" value="1"/>
</dbReference>
<dbReference type="SMR" id="A0AB33Z5L7"/>
<dbReference type="InterPro" id="IPR033749">
    <property type="entry name" value="Polyprenyl_synt_CS"/>
</dbReference>
<dbReference type="SFLD" id="SFLDS00005">
    <property type="entry name" value="Isoprenoid_Synthase_Type_I"/>
    <property type="match status" value="1"/>
</dbReference>
<comment type="function">
    <text evidence="7">Supplies octaprenyl diphosphate, the precursor for the side chain of the isoprenoid quinones ubiquinone and menaquinone.</text>
</comment>
<evidence type="ECO:0000256" key="12">
    <source>
        <dbReference type="RuleBase" id="RU004466"/>
    </source>
</evidence>
<comment type="catalytic activity">
    <reaction evidence="6">
        <text>5 isopentenyl diphosphate + (2E,6E)-farnesyl diphosphate = all-trans-octaprenyl diphosphate + 5 diphosphate</text>
        <dbReference type="Rhea" id="RHEA:27798"/>
        <dbReference type="ChEBI" id="CHEBI:33019"/>
        <dbReference type="ChEBI" id="CHEBI:57711"/>
        <dbReference type="ChEBI" id="CHEBI:128769"/>
        <dbReference type="ChEBI" id="CHEBI:175763"/>
        <dbReference type="EC" id="2.5.1.90"/>
    </reaction>
</comment>
<dbReference type="SUPFAM" id="SSF48576">
    <property type="entry name" value="Terpenoid synthases"/>
    <property type="match status" value="1"/>
</dbReference>
<dbReference type="InterPro" id="IPR000092">
    <property type="entry name" value="Polyprenyl_synt"/>
</dbReference>
<proteinExistence type="inferred from homology"/>
<evidence type="ECO:0000256" key="3">
    <source>
        <dbReference type="ARBA" id="ARBA00022679"/>
    </source>
</evidence>
<dbReference type="EC" id="2.5.1.90" evidence="8"/>
<dbReference type="EMBL" id="ASHL01000001">
    <property type="protein sequence ID" value="EPD14261.1"/>
    <property type="molecule type" value="Genomic_DNA"/>
</dbReference>
<dbReference type="PANTHER" id="PTHR12001">
    <property type="entry name" value="GERANYLGERANYL PYROPHOSPHATE SYNTHASE"/>
    <property type="match status" value="1"/>
</dbReference>
<evidence type="ECO:0000256" key="9">
    <source>
        <dbReference type="ARBA" id="ARBA00072473"/>
    </source>
</evidence>
<dbReference type="GO" id="GO:0106350">
    <property type="term" value="F:all-trans-octaprenyl-diphosphate synthase activity"/>
    <property type="evidence" value="ECO:0007669"/>
    <property type="project" value="UniProtKB-EC"/>
</dbReference>
<dbReference type="RefSeq" id="WP_015005371.1">
    <property type="nucleotide sequence ID" value="NZ_KE646805.1"/>
</dbReference>
<dbReference type="AlphaFoldDB" id="A0AB33Z5L7"/>